<keyword evidence="1" id="KW-0418">Kinase</keyword>
<evidence type="ECO:0000256" key="4">
    <source>
        <dbReference type="PROSITE-ProRule" id="PRU10141"/>
    </source>
</evidence>
<sequence>MNEIKFIPDSIEVQDYVLLKKIGHGSFGEVFIIEEKENKKQKFAAKILFKDYNESKKTLSRLRSEVTILSKISHPAILRCIGFNKFGFHRDKRPVIVTEFLENGSLDRILRLGRQGKPLRFWTNTKKLICIYGIASAMAYLHKNGIIHCDLKPGNILIDGHLLPKIGDFGLSEILTQNDEQTIPQSSIYFKGTFAYSPPEAILMNEFHKPGDVYAFGLIVYGILTNNEPFINQTNQEILQNAKNGIHPFLNEIKSDRFKRLINECLSQDPNKRPSFDKIIDQLENDEAFLFDDVIKEEYLNYINYVKKPEDMKNPFEKVSIEDLIQDIDCDEAFKEVFLEDLNHKEFKELPFETQKMINDIVKEDNISLNKITFDPTQLETLYTNKSLYSPIFINILNYFDEIQFTMNYPSENYDEIMATLSEIKKKNIERMIISINVLNIKKINNEFINNKFINDIIIGEEIVEIENEAFRGSDELKKVIINGPVETIGKSMFRGCANLVDVKLSHATKFIGKHVFRGCHNIKEIVIPDSVTDIEKSVFRGCFKLASVTLSNKMDKIQKSTFRGCYALNDFIILPTIKVIESKAFEKCSSLTEISIPPGTELQKQAFRGCSSLNKIIIDPYKSKIANDAFQECSDLRILSISTSNDKITPFDMTPFPNIKRIEIPNNVTSIENKAFLNCSSLIEISIPDSVHYIGQSAFEGCSSVTQISIPSSVRTIDSKAFKNCFALEKISFDPYRTTVSDDSFVDCKSLNKLRIATRETEIHPINMSPFPNKVTLELPKNIISIDLSGNDNINSIVFFESPLNDNNNQLPDLPYINSTYHSTIGT</sequence>
<reference evidence="6 7" key="1">
    <citation type="submission" date="2024-04" db="EMBL/GenBank/DDBJ databases">
        <title>Tritrichomonas musculus Genome.</title>
        <authorList>
            <person name="Alves-Ferreira E."/>
            <person name="Grigg M."/>
            <person name="Lorenzi H."/>
            <person name="Galac M."/>
        </authorList>
    </citation>
    <scope>NUCLEOTIDE SEQUENCE [LARGE SCALE GENOMIC DNA]</scope>
    <source>
        <strain evidence="6 7">EAF2021</strain>
    </source>
</reference>
<keyword evidence="7" id="KW-1185">Reference proteome</keyword>
<keyword evidence="3 4" id="KW-0067">ATP-binding</keyword>
<dbReference type="Proteomes" id="UP001470230">
    <property type="component" value="Unassembled WGS sequence"/>
</dbReference>
<dbReference type="Gene3D" id="3.80.10.10">
    <property type="entry name" value="Ribonuclease Inhibitor"/>
    <property type="match status" value="3"/>
</dbReference>
<dbReference type="PROSITE" id="PS00108">
    <property type="entry name" value="PROTEIN_KINASE_ST"/>
    <property type="match status" value="1"/>
</dbReference>
<dbReference type="InterPro" id="IPR017441">
    <property type="entry name" value="Protein_kinase_ATP_BS"/>
</dbReference>
<keyword evidence="2 4" id="KW-0547">Nucleotide-binding</keyword>
<evidence type="ECO:0000256" key="1">
    <source>
        <dbReference type="ARBA" id="ARBA00022527"/>
    </source>
</evidence>
<dbReference type="SUPFAM" id="SSF56112">
    <property type="entry name" value="Protein kinase-like (PK-like)"/>
    <property type="match status" value="1"/>
</dbReference>
<comment type="caution">
    <text evidence="6">The sequence shown here is derived from an EMBL/GenBank/DDBJ whole genome shotgun (WGS) entry which is preliminary data.</text>
</comment>
<dbReference type="PANTHER" id="PTHR44329">
    <property type="entry name" value="SERINE/THREONINE-PROTEIN KINASE TNNI3K-RELATED"/>
    <property type="match status" value="1"/>
</dbReference>
<dbReference type="Gene3D" id="1.10.510.10">
    <property type="entry name" value="Transferase(Phosphotransferase) domain 1"/>
    <property type="match status" value="1"/>
</dbReference>
<organism evidence="6 7">
    <name type="scientific">Tritrichomonas musculus</name>
    <dbReference type="NCBI Taxonomy" id="1915356"/>
    <lineage>
        <taxon>Eukaryota</taxon>
        <taxon>Metamonada</taxon>
        <taxon>Parabasalia</taxon>
        <taxon>Tritrichomonadida</taxon>
        <taxon>Tritrichomonadidae</taxon>
        <taxon>Tritrichomonas</taxon>
    </lineage>
</organism>
<dbReference type="SMART" id="SM00220">
    <property type="entry name" value="S_TKc"/>
    <property type="match status" value="1"/>
</dbReference>
<dbReference type="Pfam" id="PF00069">
    <property type="entry name" value="Pkinase"/>
    <property type="match status" value="1"/>
</dbReference>
<evidence type="ECO:0000256" key="2">
    <source>
        <dbReference type="ARBA" id="ARBA00022741"/>
    </source>
</evidence>
<dbReference type="SUPFAM" id="SSF52058">
    <property type="entry name" value="L domain-like"/>
    <property type="match status" value="2"/>
</dbReference>
<evidence type="ECO:0000313" key="6">
    <source>
        <dbReference type="EMBL" id="KAK8885148.1"/>
    </source>
</evidence>
<dbReference type="PRINTS" id="PR00109">
    <property type="entry name" value="TYRKINASE"/>
</dbReference>
<proteinExistence type="predicted"/>
<dbReference type="PANTHER" id="PTHR44329:SF214">
    <property type="entry name" value="PROTEIN KINASE DOMAIN-CONTAINING PROTEIN"/>
    <property type="match status" value="1"/>
</dbReference>
<evidence type="ECO:0000256" key="3">
    <source>
        <dbReference type="ARBA" id="ARBA00022840"/>
    </source>
</evidence>
<dbReference type="InterPro" id="IPR011009">
    <property type="entry name" value="Kinase-like_dom_sf"/>
</dbReference>
<dbReference type="PROSITE" id="PS50011">
    <property type="entry name" value="PROTEIN_KINASE_DOM"/>
    <property type="match status" value="1"/>
</dbReference>
<keyword evidence="1" id="KW-0808">Transferase</keyword>
<dbReference type="EMBL" id="JAPFFF010000008">
    <property type="protein sequence ID" value="KAK8885148.1"/>
    <property type="molecule type" value="Genomic_DNA"/>
</dbReference>
<name>A0ABR2K2P2_9EUKA</name>
<dbReference type="Pfam" id="PF13306">
    <property type="entry name" value="LRR_5"/>
    <property type="match status" value="2"/>
</dbReference>
<feature type="binding site" evidence="4">
    <location>
        <position position="46"/>
    </location>
    <ligand>
        <name>ATP</name>
        <dbReference type="ChEBI" id="CHEBI:30616"/>
    </ligand>
</feature>
<dbReference type="InterPro" id="IPR000719">
    <property type="entry name" value="Prot_kinase_dom"/>
</dbReference>
<evidence type="ECO:0000259" key="5">
    <source>
        <dbReference type="PROSITE" id="PS50011"/>
    </source>
</evidence>
<evidence type="ECO:0000313" key="7">
    <source>
        <dbReference type="Proteomes" id="UP001470230"/>
    </source>
</evidence>
<dbReference type="InterPro" id="IPR051681">
    <property type="entry name" value="Ser/Thr_Kinases-Pseudokinases"/>
</dbReference>
<protein>
    <recommendedName>
        <fullName evidence="5">Protein kinase domain-containing protein</fullName>
    </recommendedName>
</protein>
<dbReference type="InterPro" id="IPR008271">
    <property type="entry name" value="Ser/Thr_kinase_AS"/>
</dbReference>
<keyword evidence="1" id="KW-0723">Serine/threonine-protein kinase</keyword>
<feature type="domain" description="Protein kinase" evidence="5">
    <location>
        <begin position="16"/>
        <end position="290"/>
    </location>
</feature>
<dbReference type="InterPro" id="IPR026906">
    <property type="entry name" value="LRR_5"/>
</dbReference>
<gene>
    <name evidence="6" type="ORF">M9Y10_044277</name>
</gene>
<dbReference type="InterPro" id="IPR032675">
    <property type="entry name" value="LRR_dom_sf"/>
</dbReference>
<accession>A0ABR2K2P2</accession>
<dbReference type="InterPro" id="IPR001245">
    <property type="entry name" value="Ser-Thr/Tyr_kinase_cat_dom"/>
</dbReference>
<dbReference type="PROSITE" id="PS00107">
    <property type="entry name" value="PROTEIN_KINASE_ATP"/>
    <property type="match status" value="1"/>
</dbReference>